<dbReference type="AlphaFoldDB" id="A0A4R4ERX4"/>
<name>A0A4R4ERX4_9BACL</name>
<dbReference type="Proteomes" id="UP000295418">
    <property type="component" value="Unassembled WGS sequence"/>
</dbReference>
<sequence length="372" mass="43833">MNFADMLSYADIQELSRIASNYNCDCNSHSKNELIQSILMSVSRKEVFEQQISKLKMEEIRFLNTLMFDSRSLFSLEELLAGVKLAKFEQEDDNWNPRETISRFKGLGWIFNGFSMQTKYLYQVPQDFKTRFNDVLSHKFQANLQYTGEPEIYRDEQTLIVDDIYRFLHFVAEHHVLMTVDHFMYKKQVAQILEYLSVQEEPIVKSGWRFGYGRKFKEYPNRFSLIYDYCYFNKLIEEAEGMVTLALEGKSRIDKGMKENPSDVYRFWIRMYKGPIPNLQSLIHWIHQLAREWVSSKTLADTLCPFIRQFYYDKSETIFEERIIQMLMHLGMIAIGEIPAADAPSIKVTKLGMTILGSSNQREESAIKLPHH</sequence>
<proteinExistence type="predicted"/>
<accession>A0A4R4ERX4</accession>
<protein>
    <submittedName>
        <fullName evidence="1">Uncharacterized protein</fullName>
    </submittedName>
</protein>
<organism evidence="1 2">
    <name type="scientific">Paenibacillus albiflavus</name>
    <dbReference type="NCBI Taxonomy" id="2545760"/>
    <lineage>
        <taxon>Bacteria</taxon>
        <taxon>Bacillati</taxon>
        <taxon>Bacillota</taxon>
        <taxon>Bacilli</taxon>
        <taxon>Bacillales</taxon>
        <taxon>Paenibacillaceae</taxon>
        <taxon>Paenibacillus</taxon>
    </lineage>
</organism>
<evidence type="ECO:0000313" key="2">
    <source>
        <dbReference type="Proteomes" id="UP000295418"/>
    </source>
</evidence>
<comment type="caution">
    <text evidence="1">The sequence shown here is derived from an EMBL/GenBank/DDBJ whole genome shotgun (WGS) entry which is preliminary data.</text>
</comment>
<dbReference type="RefSeq" id="WP_132416256.1">
    <property type="nucleotide sequence ID" value="NZ_SKFG01000001.1"/>
</dbReference>
<evidence type="ECO:0000313" key="1">
    <source>
        <dbReference type="EMBL" id="TCZ81198.1"/>
    </source>
</evidence>
<dbReference type="OrthoDB" id="2369695at2"/>
<reference evidence="1 2" key="1">
    <citation type="submission" date="2019-03" db="EMBL/GenBank/DDBJ databases">
        <authorList>
            <person name="Kim M.K.M."/>
        </authorList>
    </citation>
    <scope>NUCLEOTIDE SEQUENCE [LARGE SCALE GENOMIC DNA]</scope>
    <source>
        <strain evidence="1 2">18JY21-1</strain>
    </source>
</reference>
<gene>
    <name evidence="1" type="ORF">E0485_02685</name>
</gene>
<dbReference type="EMBL" id="SKFG01000001">
    <property type="protein sequence ID" value="TCZ81198.1"/>
    <property type="molecule type" value="Genomic_DNA"/>
</dbReference>
<keyword evidence="2" id="KW-1185">Reference proteome</keyword>